<dbReference type="Pfam" id="PF02618">
    <property type="entry name" value="YceG"/>
    <property type="match status" value="1"/>
</dbReference>
<evidence type="ECO:0000256" key="2">
    <source>
        <dbReference type="ARBA" id="ARBA00022692"/>
    </source>
</evidence>
<feature type="site" description="Important for catalytic activity" evidence="7">
    <location>
        <position position="203"/>
    </location>
</feature>
<dbReference type="PANTHER" id="PTHR30518">
    <property type="entry name" value="ENDOLYTIC MUREIN TRANSGLYCOSYLASE"/>
    <property type="match status" value="1"/>
</dbReference>
<evidence type="ECO:0000256" key="3">
    <source>
        <dbReference type="ARBA" id="ARBA00022989"/>
    </source>
</evidence>
<comment type="caution">
    <text evidence="8">The sequence shown here is derived from an EMBL/GenBank/DDBJ whole genome shotgun (WGS) entry which is preliminary data.</text>
</comment>
<keyword evidence="6 7" id="KW-0961">Cell wall biogenesis/degradation</keyword>
<evidence type="ECO:0000256" key="6">
    <source>
        <dbReference type="ARBA" id="ARBA00023316"/>
    </source>
</evidence>
<dbReference type="GO" id="GO:0071555">
    <property type="term" value="P:cell wall organization"/>
    <property type="evidence" value="ECO:0007669"/>
    <property type="project" value="UniProtKB-KW"/>
</dbReference>
<reference evidence="8 9" key="1">
    <citation type="submission" date="2018-10" db="EMBL/GenBank/DDBJ databases">
        <title>Comparative analysis of microorganisms from saline springs in Andes Mountain Range, Colombia.</title>
        <authorList>
            <person name="Rubin E."/>
        </authorList>
    </citation>
    <scope>NUCLEOTIDE SEQUENCE [LARGE SCALE GENOMIC DNA]</scope>
    <source>
        <strain evidence="8 9">USBA 36</strain>
    </source>
</reference>
<dbReference type="OrthoDB" id="9814591at2"/>
<dbReference type="InterPro" id="IPR003770">
    <property type="entry name" value="MLTG-like"/>
</dbReference>
<keyword evidence="3 7" id="KW-1133">Transmembrane helix</keyword>
<keyword evidence="7" id="KW-0997">Cell inner membrane</keyword>
<evidence type="ECO:0000256" key="7">
    <source>
        <dbReference type="HAMAP-Rule" id="MF_02065"/>
    </source>
</evidence>
<dbReference type="Gene3D" id="3.30.160.60">
    <property type="entry name" value="Classic Zinc Finger"/>
    <property type="match status" value="1"/>
</dbReference>
<keyword evidence="2 7" id="KW-0812">Transmembrane</keyword>
<evidence type="ECO:0000256" key="1">
    <source>
        <dbReference type="ARBA" id="ARBA00022475"/>
    </source>
</evidence>
<dbReference type="GO" id="GO:0009252">
    <property type="term" value="P:peptidoglycan biosynthetic process"/>
    <property type="evidence" value="ECO:0007669"/>
    <property type="project" value="UniProtKB-UniRule"/>
</dbReference>
<dbReference type="RefSeq" id="WP_121218617.1">
    <property type="nucleotide sequence ID" value="NZ_RBIG01000001.1"/>
</dbReference>
<dbReference type="Proteomes" id="UP000277424">
    <property type="component" value="Unassembled WGS sequence"/>
</dbReference>
<protein>
    <recommendedName>
        <fullName evidence="7">Endolytic murein transglycosylase</fullName>
        <ecNumber evidence="7">4.2.2.29</ecNumber>
    </recommendedName>
    <alternativeName>
        <fullName evidence="7">Peptidoglycan lytic transglycosylase</fullName>
    </alternativeName>
    <alternativeName>
        <fullName evidence="7">Peptidoglycan polymerization terminase</fullName>
    </alternativeName>
</protein>
<evidence type="ECO:0000256" key="4">
    <source>
        <dbReference type="ARBA" id="ARBA00023136"/>
    </source>
</evidence>
<organism evidence="8 9">
    <name type="scientific">Oceanibaculum indicum</name>
    <dbReference type="NCBI Taxonomy" id="526216"/>
    <lineage>
        <taxon>Bacteria</taxon>
        <taxon>Pseudomonadati</taxon>
        <taxon>Pseudomonadota</taxon>
        <taxon>Alphaproteobacteria</taxon>
        <taxon>Rhodospirillales</taxon>
        <taxon>Oceanibaculaceae</taxon>
        <taxon>Oceanibaculum</taxon>
    </lineage>
</organism>
<evidence type="ECO:0000313" key="9">
    <source>
        <dbReference type="Proteomes" id="UP000277424"/>
    </source>
</evidence>
<gene>
    <name evidence="7" type="primary">mltG</name>
    <name evidence="8" type="ORF">BCL74_1426</name>
</gene>
<dbReference type="HAMAP" id="MF_02065">
    <property type="entry name" value="MltG"/>
    <property type="match status" value="1"/>
</dbReference>
<comment type="similarity">
    <text evidence="7">Belongs to the transglycosylase MltG family.</text>
</comment>
<evidence type="ECO:0000313" key="8">
    <source>
        <dbReference type="EMBL" id="RKQ73637.1"/>
    </source>
</evidence>
<dbReference type="CDD" id="cd08010">
    <property type="entry name" value="MltG_like"/>
    <property type="match status" value="1"/>
</dbReference>
<dbReference type="AlphaFoldDB" id="A0A420WRF1"/>
<name>A0A420WRF1_9PROT</name>
<dbReference type="EC" id="4.2.2.29" evidence="7"/>
<dbReference type="Gene3D" id="3.30.1490.480">
    <property type="entry name" value="Endolytic murein transglycosylase"/>
    <property type="match status" value="1"/>
</dbReference>
<dbReference type="GO" id="GO:0005886">
    <property type="term" value="C:plasma membrane"/>
    <property type="evidence" value="ECO:0007669"/>
    <property type="project" value="UniProtKB-UniRule"/>
</dbReference>
<keyword evidence="4 7" id="KW-0472">Membrane</keyword>
<proteinExistence type="inferred from homology"/>
<comment type="catalytic activity">
    <reaction evidence="7">
        <text>a peptidoglycan chain = a peptidoglycan chain with N-acetyl-1,6-anhydromuramyl-[peptide] at the reducing end + a peptidoglycan chain with N-acetylglucosamine at the non-reducing end.</text>
        <dbReference type="EC" id="4.2.2.29"/>
    </reaction>
</comment>
<sequence length="327" mass="36184">MGRLISGLLTFLLLALLAGGGLVAWGYAQFTRPGPLQAQTALVIPRGSGVETIARRLEQAGILRHPELFMAAVKIKGTAGSLKAGEYAFKPGISPREVMALLQSGETVVRRLTIAEGLTVRQIASQLAAVEGLDGNPADLPPEGSLLPETYHFSYGDERSEILRRMRNAMRETLDRLWEQRAPDLPFDTKEEALVLASIVERETAIPAERPRVAAVFVNRLRKGMRLQSDPTVIYGLSDGLGVLERPLLRVDLQKDHPYNTYTRDGLPPAPICNPGRDSLRAVLNPISSDEYYFVADGSGGHAFARTLEEHNANVRRWRQFQREQRQ</sequence>
<dbReference type="GO" id="GO:0008932">
    <property type="term" value="F:lytic endotransglycosylase activity"/>
    <property type="evidence" value="ECO:0007669"/>
    <property type="project" value="UniProtKB-UniRule"/>
</dbReference>
<keyword evidence="5 7" id="KW-0456">Lyase</keyword>
<dbReference type="EMBL" id="RBIG01000001">
    <property type="protein sequence ID" value="RKQ73637.1"/>
    <property type="molecule type" value="Genomic_DNA"/>
</dbReference>
<accession>A0A420WRF1</accession>
<dbReference type="NCBIfam" id="TIGR00247">
    <property type="entry name" value="endolytic transglycosylase MltG"/>
    <property type="match status" value="1"/>
</dbReference>
<dbReference type="PANTHER" id="PTHR30518:SF2">
    <property type="entry name" value="ENDOLYTIC MUREIN TRANSGLYCOSYLASE"/>
    <property type="match status" value="1"/>
</dbReference>
<keyword evidence="1 7" id="KW-1003">Cell membrane</keyword>
<comment type="function">
    <text evidence="7">Functions as a peptidoglycan terminase that cleaves nascent peptidoglycan strands endolytically to terminate their elongation.</text>
</comment>
<evidence type="ECO:0000256" key="5">
    <source>
        <dbReference type="ARBA" id="ARBA00023239"/>
    </source>
</evidence>